<feature type="coiled-coil region" evidence="3">
    <location>
        <begin position="363"/>
        <end position="390"/>
    </location>
</feature>
<evidence type="ECO:0000256" key="2">
    <source>
        <dbReference type="ARBA" id="ARBA00023054"/>
    </source>
</evidence>
<gene>
    <name evidence="4" type="ORF">HAX54_021694</name>
</gene>
<comment type="caution">
    <text evidence="4">The sequence shown here is derived from an EMBL/GenBank/DDBJ whole genome shotgun (WGS) entry which is preliminary data.</text>
</comment>
<keyword evidence="2 3" id="KW-0175">Coiled coil</keyword>
<dbReference type="PANTHER" id="PTHR31580">
    <property type="entry name" value="FILAMENT-LIKE PLANT PROTEIN 4"/>
    <property type="match status" value="1"/>
</dbReference>
<feature type="coiled-coil region" evidence="3">
    <location>
        <begin position="70"/>
        <end position="118"/>
    </location>
</feature>
<proteinExistence type="inferred from homology"/>
<evidence type="ECO:0000256" key="1">
    <source>
        <dbReference type="ARBA" id="ARBA00005921"/>
    </source>
</evidence>
<dbReference type="InterPro" id="IPR008587">
    <property type="entry name" value="FPP_plant"/>
</dbReference>
<reference evidence="4 5" key="1">
    <citation type="journal article" date="2021" name="BMC Genomics">
        <title>Datura genome reveals duplications of psychoactive alkaloid biosynthetic genes and high mutation rate following tissue culture.</title>
        <authorList>
            <person name="Rajewski A."/>
            <person name="Carter-House D."/>
            <person name="Stajich J."/>
            <person name="Litt A."/>
        </authorList>
    </citation>
    <scope>NUCLEOTIDE SEQUENCE [LARGE SCALE GENOMIC DNA]</scope>
    <source>
        <strain evidence="4">AR-01</strain>
    </source>
</reference>
<dbReference type="Proteomes" id="UP000823775">
    <property type="component" value="Unassembled WGS sequence"/>
</dbReference>
<sequence length="400" mass="45047">MNLESNRWNLCDDTLVVVAGPLQQTAGIRSGQESPKKLIEKLSAALINVSAKQDLVKQHAKVAEEAIACWEKAENEVAILKKQRKAAVQQNFTLNVRMNHLNNTLKECVRQLRQDRDEHAQIIQDVVVEKKKEWEYEKAELENQLFARLTQTEASRTGSPVSTDPNVLFRIECLEKENTTLKLEFSSHSEEMEFRTIERDLSTQAAETASKLQLESIKKVTKLEAECRRLQALACKSSLLSDQRSSALYAKSLTNSKSSSAERLKTVVIDRHVMSKLKTSEYYQSCSDSWASTLIAGLNQFKHEKAMPKTFAAWSLEIDMMDDFLEMERLAAVSKIADKVSSLTSDSVALDSSSEENPLAAECGTISKRMAELEQKLEKIEVEKAELEVSDLQLKDLKSS</sequence>
<evidence type="ECO:0000313" key="4">
    <source>
        <dbReference type="EMBL" id="MCD9638029.1"/>
    </source>
</evidence>
<accession>A0ABS8UU92</accession>
<keyword evidence="5" id="KW-1185">Reference proteome</keyword>
<comment type="similarity">
    <text evidence="1">Belongs to the FPP family.</text>
</comment>
<evidence type="ECO:0008006" key="6">
    <source>
        <dbReference type="Google" id="ProtNLM"/>
    </source>
</evidence>
<dbReference type="EMBL" id="JACEIK010002601">
    <property type="protein sequence ID" value="MCD9638029.1"/>
    <property type="molecule type" value="Genomic_DNA"/>
</dbReference>
<dbReference type="PANTHER" id="PTHR31580:SF29">
    <property type="entry name" value="FILAMENT-LIKE PLANT PROTEIN ISOFORM X1"/>
    <property type="match status" value="1"/>
</dbReference>
<organism evidence="4 5">
    <name type="scientific">Datura stramonium</name>
    <name type="common">Jimsonweed</name>
    <name type="synonym">Common thornapple</name>
    <dbReference type="NCBI Taxonomy" id="4076"/>
    <lineage>
        <taxon>Eukaryota</taxon>
        <taxon>Viridiplantae</taxon>
        <taxon>Streptophyta</taxon>
        <taxon>Embryophyta</taxon>
        <taxon>Tracheophyta</taxon>
        <taxon>Spermatophyta</taxon>
        <taxon>Magnoliopsida</taxon>
        <taxon>eudicotyledons</taxon>
        <taxon>Gunneridae</taxon>
        <taxon>Pentapetalae</taxon>
        <taxon>asterids</taxon>
        <taxon>lamiids</taxon>
        <taxon>Solanales</taxon>
        <taxon>Solanaceae</taxon>
        <taxon>Solanoideae</taxon>
        <taxon>Datureae</taxon>
        <taxon>Datura</taxon>
    </lineage>
</organism>
<name>A0ABS8UU92_DATST</name>
<dbReference type="Pfam" id="PF05911">
    <property type="entry name" value="FPP"/>
    <property type="match status" value="3"/>
</dbReference>
<evidence type="ECO:0000313" key="5">
    <source>
        <dbReference type="Proteomes" id="UP000823775"/>
    </source>
</evidence>
<evidence type="ECO:0000256" key="3">
    <source>
        <dbReference type="SAM" id="Coils"/>
    </source>
</evidence>
<protein>
    <recommendedName>
        <fullName evidence="6">Filament-like plant protein</fullName>
    </recommendedName>
</protein>